<protein>
    <submittedName>
        <fullName evidence="7">Alkyldihydroxyacetonephosphate synthase</fullName>
    </submittedName>
</protein>
<reference evidence="7 8" key="1">
    <citation type="submission" date="2017-05" db="EMBL/GenBank/DDBJ databases">
        <authorList>
            <person name="Varghese N."/>
            <person name="Submissions S."/>
        </authorList>
    </citation>
    <scope>NUCLEOTIDE SEQUENCE [LARGE SCALE GENOMIC DNA]</scope>
    <source>
        <strain evidence="7 8">DSM 45139</strain>
    </source>
</reference>
<dbReference type="InterPro" id="IPR016169">
    <property type="entry name" value="FAD-bd_PCMH_sub2"/>
</dbReference>
<dbReference type="InterPro" id="IPR016171">
    <property type="entry name" value="Vanillyl_alc_oxidase_C-sub2"/>
</dbReference>
<dbReference type="EMBL" id="FXTG01000004">
    <property type="protein sequence ID" value="SMO72793.1"/>
    <property type="molecule type" value="Genomic_DNA"/>
</dbReference>
<evidence type="ECO:0000256" key="3">
    <source>
        <dbReference type="ARBA" id="ARBA00022827"/>
    </source>
</evidence>
<evidence type="ECO:0000256" key="1">
    <source>
        <dbReference type="ARBA" id="ARBA00008000"/>
    </source>
</evidence>
<evidence type="ECO:0000313" key="7">
    <source>
        <dbReference type="EMBL" id="SMO72793.1"/>
    </source>
</evidence>
<keyword evidence="3" id="KW-0274">FAD</keyword>
<sequence length="552" mass="57500">MSDVNPADKHRSGRLPLPPMDLPRWGTAAEATELSESIRALLRDVLGVTAETGRTFDPSAVTASPSRLTDADLAALADIVGPGDVSVDDAQRLPRARGKSTPDLLAWRTRPAVDCPDAVVAPGDDDEVAALLDWCTSEKVAVVPFGGGTSVVGGLDPDTGTNRAVLSVDLAHFDGLESIDPESGEAVLGAGVTGPRAEELLAEHGFSLGHFPQSFPYATLGGYAMTRSSGQSSAGYGRFDEMVSGLTVVTSVGVIEAGRAPASAAGPDLRQWLLGSEGAFGVCTRVRVRIHPVPEVVRHEAFRFPDFATGAAALRAVEQQGTGPTVIRLSDETETMVNLATATDSIGEQTGDVEDRAGGCLCLCLFEGTAAHAGSRHTETREVLIAHGGTSLGPGPAQSWEHGRFGAPVLRDALLDNGALVETLETATDWSRLPALRAAVTEALTNSLEASGTPALVMCHISHVYPTGASLYFTVVAGQRGPDPVAQWLEAKRAASEAIVAAGGTITHHHAVGVDHRPYLQSEIGEVGVRMLRAVKNAVDPQGVCNPGTLIP</sequence>
<dbReference type="Pfam" id="PF01565">
    <property type="entry name" value="FAD_binding_4"/>
    <property type="match status" value="1"/>
</dbReference>
<dbReference type="InterPro" id="IPR004113">
    <property type="entry name" value="FAD-bd_oxidored_4_C"/>
</dbReference>
<gene>
    <name evidence="7" type="ORF">SAMN06265174_104234</name>
</gene>
<evidence type="ECO:0000259" key="6">
    <source>
        <dbReference type="PROSITE" id="PS51387"/>
    </source>
</evidence>
<dbReference type="Gene3D" id="3.30.465.10">
    <property type="match status" value="1"/>
</dbReference>
<dbReference type="InterPro" id="IPR036318">
    <property type="entry name" value="FAD-bd_PCMH-like_sf"/>
</dbReference>
<evidence type="ECO:0000256" key="2">
    <source>
        <dbReference type="ARBA" id="ARBA00022630"/>
    </source>
</evidence>
<evidence type="ECO:0000256" key="4">
    <source>
        <dbReference type="ARBA" id="ARBA00023002"/>
    </source>
</evidence>
<dbReference type="InterPro" id="IPR006094">
    <property type="entry name" value="Oxid_FAD_bind_N"/>
</dbReference>
<dbReference type="SUPFAM" id="SSF55103">
    <property type="entry name" value="FAD-linked oxidases, C-terminal domain"/>
    <property type="match status" value="1"/>
</dbReference>
<feature type="domain" description="FAD-binding PCMH-type" evidence="6">
    <location>
        <begin position="112"/>
        <end position="293"/>
    </location>
</feature>
<keyword evidence="4" id="KW-0560">Oxidoreductase</keyword>
<dbReference type="PROSITE" id="PS51387">
    <property type="entry name" value="FAD_PCMH"/>
    <property type="match status" value="1"/>
</dbReference>
<dbReference type="Pfam" id="PF02913">
    <property type="entry name" value="FAD-oxidase_C"/>
    <property type="match status" value="1"/>
</dbReference>
<comment type="similarity">
    <text evidence="1">Belongs to the FAD-binding oxidoreductase/transferase type 4 family.</text>
</comment>
<dbReference type="InterPro" id="IPR025650">
    <property type="entry name" value="Alkyl-DHAP_Synthase"/>
</dbReference>
<evidence type="ECO:0000256" key="5">
    <source>
        <dbReference type="SAM" id="MobiDB-lite"/>
    </source>
</evidence>
<dbReference type="SUPFAM" id="SSF56176">
    <property type="entry name" value="FAD-binding/transporter-associated domain-like"/>
    <property type="match status" value="1"/>
</dbReference>
<proteinExistence type="inferred from homology"/>
<keyword evidence="2" id="KW-0285">Flavoprotein</keyword>
<comment type="caution">
    <text evidence="7">The sequence shown here is derived from an EMBL/GenBank/DDBJ whole genome shotgun (WGS) entry which is preliminary data.</text>
</comment>
<dbReference type="Gene3D" id="1.10.45.10">
    <property type="entry name" value="Vanillyl-alcohol Oxidase, Chain A, domain 4"/>
    <property type="match status" value="1"/>
</dbReference>
<name>A0ABY1N1I0_9ACTN</name>
<feature type="compositionally biased region" description="Basic and acidic residues" evidence="5">
    <location>
        <begin position="1"/>
        <end position="10"/>
    </location>
</feature>
<dbReference type="InterPro" id="IPR016166">
    <property type="entry name" value="FAD-bd_PCMH"/>
</dbReference>
<dbReference type="Gene3D" id="3.30.43.10">
    <property type="entry name" value="Uridine Diphospho-n-acetylenolpyruvylglucosamine Reductase, domain 2"/>
    <property type="match status" value="1"/>
</dbReference>
<dbReference type="InterPro" id="IPR016164">
    <property type="entry name" value="FAD-linked_Oxase-like_C"/>
</dbReference>
<feature type="region of interest" description="Disordered" evidence="5">
    <location>
        <begin position="1"/>
        <end position="21"/>
    </location>
</feature>
<dbReference type="Proteomes" id="UP000315460">
    <property type="component" value="Unassembled WGS sequence"/>
</dbReference>
<accession>A0ABY1N1I0</accession>
<dbReference type="Gene3D" id="3.30.70.3450">
    <property type="match status" value="1"/>
</dbReference>
<evidence type="ECO:0000313" key="8">
    <source>
        <dbReference type="Proteomes" id="UP000315460"/>
    </source>
</evidence>
<keyword evidence="8" id="KW-1185">Reference proteome</keyword>
<dbReference type="InterPro" id="IPR016167">
    <property type="entry name" value="FAD-bd_PCMH_sub1"/>
</dbReference>
<dbReference type="Gene3D" id="3.30.300.330">
    <property type="match status" value="1"/>
</dbReference>
<organism evidence="7 8">
    <name type="scientific">Dietzia kunjamensis subsp. schimae</name>
    <dbReference type="NCBI Taxonomy" id="498198"/>
    <lineage>
        <taxon>Bacteria</taxon>
        <taxon>Bacillati</taxon>
        <taxon>Actinomycetota</taxon>
        <taxon>Actinomycetes</taxon>
        <taxon>Mycobacteriales</taxon>
        <taxon>Dietziaceae</taxon>
        <taxon>Dietzia</taxon>
    </lineage>
</organism>
<dbReference type="PANTHER" id="PTHR46568:SF1">
    <property type="entry name" value="ALKYLDIHYDROXYACETONEPHOSPHATE SYNTHASE, PEROXISOMAL"/>
    <property type="match status" value="1"/>
</dbReference>
<dbReference type="PANTHER" id="PTHR46568">
    <property type="entry name" value="ALKYLDIHYDROXYACETONEPHOSPHATE SYNTHASE, PEROXISOMAL"/>
    <property type="match status" value="1"/>
</dbReference>